<dbReference type="EC" id="3.1.4.3" evidence="2"/>
<protein>
    <recommendedName>
        <fullName evidence="2">phospholipase C</fullName>
        <ecNumber evidence="2">3.1.4.3</ecNumber>
    </recommendedName>
</protein>
<gene>
    <name evidence="5" type="primary">acpA</name>
    <name evidence="5" type="ORF">MTR62_15915</name>
</gene>
<dbReference type="InterPro" id="IPR017850">
    <property type="entry name" value="Alkaline_phosphatase_core_sf"/>
</dbReference>
<feature type="region of interest" description="Disordered" evidence="4">
    <location>
        <begin position="267"/>
        <end position="292"/>
    </location>
</feature>
<dbReference type="SUPFAM" id="SSF53649">
    <property type="entry name" value="Alkaline phosphatase-like"/>
    <property type="match status" value="1"/>
</dbReference>
<dbReference type="PANTHER" id="PTHR31956:SF1">
    <property type="entry name" value="NON-SPECIFIC PHOSPHOLIPASE C1"/>
    <property type="match status" value="1"/>
</dbReference>
<feature type="region of interest" description="Disordered" evidence="4">
    <location>
        <begin position="1"/>
        <end position="28"/>
    </location>
</feature>
<dbReference type="InterPro" id="IPR007312">
    <property type="entry name" value="Phosphoesterase"/>
</dbReference>
<dbReference type="PANTHER" id="PTHR31956">
    <property type="entry name" value="NON-SPECIFIC PHOSPHOLIPASE C4-RELATED"/>
    <property type="match status" value="1"/>
</dbReference>
<sequence>MSEPDDRIAPPSNAASGAPSEGPVNPSRRRVLSGLMATAGAAALTPLTAGEVEARTRKAPASAPPSDAELAAHIDTVVVIFAENRSFNNLFGDFPGVAQPLSQVAPERALQRDRDGSVLKQLPPIWEGLVPEEQVVEHVTYKIGPDDLAPLPNAPFALSTPEGDPLPHGVVTRDLIHAFYNNQLQINGGKNDGFVAWGDSGALTMGHYADNAANMRLWNVAREFTLCDNFFMGAFGGSFFNHQYLIAARPPLYPYADKSPARGRITELEGSDPKGIVPKQTAQSPKSAMDGPVRFVPNTLTPDFYAVNTMLPPYAPTYELDPDRPGYANWQSSHTLVPQSHDTIGDVLTERGIDWAWYAGGWGVAMEGHLNSKDFPSRPNFQPHHQPLNYFEQFGPGTPARARHLRDGGLGETARTNKFLADAAAGRLPAVTYYKPQGNLNMHAGYSDVDAGDRHIAGIIAALRRSPQWDKMLVVVTFDENGGWWDHVAPPKGDRWGPGTRIPALIVSPYAKKGEVDHTIYDTGSIARFLTRRFGLRKLPGLIEREEAMVAAGGPPPGDLTGALRFG</sequence>
<dbReference type="EMBL" id="JALHLF010000081">
    <property type="protein sequence ID" value="MCJ2184166.1"/>
    <property type="molecule type" value="Genomic_DNA"/>
</dbReference>
<dbReference type="Gene3D" id="3.40.720.10">
    <property type="entry name" value="Alkaline Phosphatase, subunit A"/>
    <property type="match status" value="2"/>
</dbReference>
<dbReference type="PROSITE" id="PS51318">
    <property type="entry name" value="TAT"/>
    <property type="match status" value="1"/>
</dbReference>
<accession>A0ABT0BGK5</accession>
<dbReference type="Pfam" id="PF04185">
    <property type="entry name" value="Phosphoesterase"/>
    <property type="match status" value="1"/>
</dbReference>
<feature type="compositionally biased region" description="Low complexity" evidence="4">
    <location>
        <begin position="9"/>
        <end position="23"/>
    </location>
</feature>
<dbReference type="CDD" id="cd16013">
    <property type="entry name" value="AcpA"/>
    <property type="match status" value="1"/>
</dbReference>
<comment type="similarity">
    <text evidence="1">Belongs to the bacterial phospholipase C family.</text>
</comment>
<dbReference type="RefSeq" id="WP_244022730.1">
    <property type="nucleotide sequence ID" value="NZ_JALHLF010000081.1"/>
</dbReference>
<dbReference type="InterPro" id="IPR017768">
    <property type="entry name" value="AcpA"/>
</dbReference>
<evidence type="ECO:0000256" key="4">
    <source>
        <dbReference type="SAM" id="MobiDB-lite"/>
    </source>
</evidence>
<keyword evidence="3" id="KW-0378">Hydrolase</keyword>
<evidence type="ECO:0000313" key="6">
    <source>
        <dbReference type="Proteomes" id="UP001162881"/>
    </source>
</evidence>
<name>A0ABT0BGK5_9SPHN</name>
<evidence type="ECO:0000256" key="3">
    <source>
        <dbReference type="ARBA" id="ARBA00022801"/>
    </source>
</evidence>
<reference evidence="5" key="1">
    <citation type="submission" date="2022-03" db="EMBL/GenBank/DDBJ databases">
        <title>Identification of a novel bacterium isolated from mangrove sediments.</title>
        <authorList>
            <person name="Pan X."/>
        </authorList>
    </citation>
    <scope>NUCLEOTIDE SEQUENCE</scope>
    <source>
        <strain evidence="5">B1949</strain>
    </source>
</reference>
<organism evidence="5 6">
    <name type="scientific">Novosphingobium organovorum</name>
    <dbReference type="NCBI Taxonomy" id="2930092"/>
    <lineage>
        <taxon>Bacteria</taxon>
        <taxon>Pseudomonadati</taxon>
        <taxon>Pseudomonadota</taxon>
        <taxon>Alphaproteobacteria</taxon>
        <taxon>Sphingomonadales</taxon>
        <taxon>Sphingomonadaceae</taxon>
        <taxon>Novosphingobium</taxon>
    </lineage>
</organism>
<dbReference type="Proteomes" id="UP001162881">
    <property type="component" value="Unassembled WGS sequence"/>
</dbReference>
<comment type="caution">
    <text evidence="5">The sequence shown here is derived from an EMBL/GenBank/DDBJ whole genome shotgun (WGS) entry which is preliminary data.</text>
</comment>
<evidence type="ECO:0000256" key="2">
    <source>
        <dbReference type="ARBA" id="ARBA00012018"/>
    </source>
</evidence>
<evidence type="ECO:0000313" key="5">
    <source>
        <dbReference type="EMBL" id="MCJ2184166.1"/>
    </source>
</evidence>
<proteinExistence type="inferred from homology"/>
<keyword evidence="6" id="KW-1185">Reference proteome</keyword>
<evidence type="ECO:0000256" key="1">
    <source>
        <dbReference type="ARBA" id="ARBA00009717"/>
    </source>
</evidence>
<dbReference type="InterPro" id="IPR006311">
    <property type="entry name" value="TAT_signal"/>
</dbReference>
<dbReference type="NCBIfam" id="TIGR03397">
    <property type="entry name" value="acid_phos_Burk"/>
    <property type="match status" value="1"/>
</dbReference>